<dbReference type="EMBL" id="SHBE01000007">
    <property type="protein sequence ID" value="RZO26030.1"/>
    <property type="molecule type" value="Genomic_DNA"/>
</dbReference>
<dbReference type="Pfam" id="PF01323">
    <property type="entry name" value="DSBA"/>
    <property type="match status" value="1"/>
</dbReference>
<keyword evidence="1 4" id="KW-0413">Isomerase</keyword>
<comment type="catalytic activity">
    <reaction evidence="1">
        <text>2-hydroxychromene-2-carboxylate = (3E)-4-(2-hydroxyphenyl)-2-oxobut-3-enoate</text>
        <dbReference type="Rhea" id="RHEA:27401"/>
        <dbReference type="ChEBI" id="CHEBI:59350"/>
        <dbReference type="ChEBI" id="CHEBI:59353"/>
        <dbReference type="EC" id="5.99.1.4"/>
    </reaction>
</comment>
<dbReference type="PIRSF" id="PIRSF006386">
    <property type="entry name" value="HCCAis_GSTk"/>
    <property type="match status" value="1"/>
</dbReference>
<dbReference type="InterPro" id="IPR014440">
    <property type="entry name" value="HCCAis_GSTk"/>
</dbReference>
<organism evidence="4 5">
    <name type="scientific">SAR86 cluster bacterium</name>
    <dbReference type="NCBI Taxonomy" id="2030880"/>
    <lineage>
        <taxon>Bacteria</taxon>
        <taxon>Pseudomonadati</taxon>
        <taxon>Pseudomonadota</taxon>
        <taxon>Gammaproteobacteria</taxon>
        <taxon>SAR86 cluster</taxon>
    </lineage>
</organism>
<dbReference type="PANTHER" id="PTHR42943:SF2">
    <property type="entry name" value="GLUTATHIONE S-TRANSFERASE KAPPA 1"/>
    <property type="match status" value="1"/>
</dbReference>
<evidence type="ECO:0000313" key="5">
    <source>
        <dbReference type="Proteomes" id="UP000315825"/>
    </source>
</evidence>
<dbReference type="GO" id="GO:0006749">
    <property type="term" value="P:glutathione metabolic process"/>
    <property type="evidence" value="ECO:0007669"/>
    <property type="project" value="TreeGrafter"/>
</dbReference>
<dbReference type="GO" id="GO:0018845">
    <property type="term" value="F:2-hydroxychromene-2-carboxylate isomerase activity"/>
    <property type="evidence" value="ECO:0007669"/>
    <property type="project" value="UniProtKB-UniRule"/>
</dbReference>
<dbReference type="InterPro" id="IPR036249">
    <property type="entry name" value="Thioredoxin-like_sf"/>
</dbReference>
<dbReference type="SUPFAM" id="SSF52833">
    <property type="entry name" value="Thioredoxin-like"/>
    <property type="match status" value="1"/>
</dbReference>
<evidence type="ECO:0000313" key="4">
    <source>
        <dbReference type="EMBL" id="RZO26030.1"/>
    </source>
</evidence>
<proteinExistence type="inferred from homology"/>
<gene>
    <name evidence="4" type="ORF">EVA92_03975</name>
</gene>
<evidence type="ECO:0000259" key="3">
    <source>
        <dbReference type="Pfam" id="PF01323"/>
    </source>
</evidence>
<comment type="caution">
    <text evidence="4">The sequence shown here is derived from an EMBL/GenBank/DDBJ whole genome shotgun (WGS) entry which is preliminary data.</text>
</comment>
<dbReference type="InterPro" id="IPR001853">
    <property type="entry name" value="DSBA-like_thioredoxin_dom"/>
</dbReference>
<accession>A0A520MXR5</accession>
<protein>
    <recommendedName>
        <fullName evidence="1">2-hydroxychromene-2-carboxylate isomerase</fullName>
        <ecNumber evidence="1">5.99.1.4</ecNumber>
    </recommendedName>
</protein>
<dbReference type="GO" id="GO:0004364">
    <property type="term" value="F:glutathione transferase activity"/>
    <property type="evidence" value="ECO:0007669"/>
    <property type="project" value="TreeGrafter"/>
</dbReference>
<sequence length="196" mass="22634">MKIEFIFDFASPNVYLANKVLPEFIKKHNVSFEYNVCLLGGIFKLANNQPPLIAAQDIPNKTNYFMNEISRFVDFHKIKEFKMNPFFPVNTVMMQRGLIYASKQGNQERYIEVVMRGLWEEEKNLGDHEILSSHLTSNGLNGTEIIEHAVDQEVKDELFANTENAVKRGVFGAPTFFIGEHMFFGKEAIREMPDYL</sequence>
<dbReference type="InterPro" id="IPR044087">
    <property type="entry name" value="NahD-like"/>
</dbReference>
<dbReference type="EC" id="5.99.1.4" evidence="1"/>
<dbReference type="AlphaFoldDB" id="A0A520MXR5"/>
<reference evidence="4 5" key="1">
    <citation type="submission" date="2019-02" db="EMBL/GenBank/DDBJ databases">
        <title>Prokaryotic population dynamics and viral predation in marine succession experiment using metagenomics: the confinement effect.</title>
        <authorList>
            <person name="Haro-Moreno J.M."/>
            <person name="Rodriguez-Valera F."/>
            <person name="Lopez-Perez M."/>
        </authorList>
    </citation>
    <scope>NUCLEOTIDE SEQUENCE [LARGE SCALE GENOMIC DNA]</scope>
    <source>
        <strain evidence="4">MED-G159</strain>
    </source>
</reference>
<evidence type="ECO:0000256" key="1">
    <source>
        <dbReference type="PIRNR" id="PIRNR006386"/>
    </source>
</evidence>
<dbReference type="GO" id="GO:0004602">
    <property type="term" value="F:glutathione peroxidase activity"/>
    <property type="evidence" value="ECO:0007669"/>
    <property type="project" value="TreeGrafter"/>
</dbReference>
<dbReference type="Proteomes" id="UP000315825">
    <property type="component" value="Unassembled WGS sequence"/>
</dbReference>
<dbReference type="Gene3D" id="3.40.30.10">
    <property type="entry name" value="Glutaredoxin"/>
    <property type="match status" value="1"/>
</dbReference>
<feature type="domain" description="DSBA-like thioredoxin" evidence="3">
    <location>
        <begin position="3"/>
        <end position="193"/>
    </location>
</feature>
<dbReference type="PANTHER" id="PTHR42943">
    <property type="entry name" value="GLUTATHIONE S-TRANSFERASE KAPPA"/>
    <property type="match status" value="1"/>
</dbReference>
<dbReference type="CDD" id="cd03022">
    <property type="entry name" value="DsbA_HCCA_Iso"/>
    <property type="match status" value="1"/>
</dbReference>
<dbReference type="InterPro" id="IPR051924">
    <property type="entry name" value="GST_Kappa/NadH"/>
</dbReference>
<feature type="active site" description="Nucleophile" evidence="2">
    <location>
        <position position="11"/>
    </location>
</feature>
<dbReference type="GO" id="GO:1901170">
    <property type="term" value="P:naphthalene catabolic process"/>
    <property type="evidence" value="ECO:0007669"/>
    <property type="project" value="InterPro"/>
</dbReference>
<name>A0A520MXR5_9GAMM</name>
<comment type="similarity">
    <text evidence="1">Belongs to the GST superfamily. NadH family.</text>
</comment>
<evidence type="ECO:0000256" key="2">
    <source>
        <dbReference type="PIRSR" id="PIRSR006386-1"/>
    </source>
</evidence>